<comment type="caution">
    <text evidence="2">The sequence shown here is derived from an EMBL/GenBank/DDBJ whole genome shotgun (WGS) entry which is preliminary data.</text>
</comment>
<dbReference type="PANTHER" id="PTHR13696">
    <property type="entry name" value="P-LOOP CONTAINING NUCLEOSIDE TRIPHOSPHATE HYDROLASE"/>
    <property type="match status" value="1"/>
</dbReference>
<dbReference type="RefSeq" id="WP_123658860.1">
    <property type="nucleotide sequence ID" value="NZ_AYKG01000040.1"/>
</dbReference>
<dbReference type="PANTHER" id="PTHR13696:SF52">
    <property type="entry name" value="PARA FAMILY PROTEIN CT_582"/>
    <property type="match status" value="1"/>
</dbReference>
<feature type="domain" description="AAA" evidence="1">
    <location>
        <begin position="2"/>
        <end position="164"/>
    </location>
</feature>
<evidence type="ECO:0000259" key="1">
    <source>
        <dbReference type="Pfam" id="PF13614"/>
    </source>
</evidence>
<dbReference type="AlphaFoldDB" id="A0A423PK76"/>
<keyword evidence="3" id="KW-1185">Reference proteome</keyword>
<dbReference type="CDD" id="cd02042">
    <property type="entry name" value="ParAB_family"/>
    <property type="match status" value="1"/>
</dbReference>
<reference evidence="2 3" key="1">
    <citation type="submission" date="2013-10" db="EMBL/GenBank/DDBJ databases">
        <title>Salinisphaera japonica YTM-1 Genome Sequencing.</title>
        <authorList>
            <person name="Lai Q."/>
            <person name="Li C."/>
            <person name="Shao Z."/>
        </authorList>
    </citation>
    <scope>NUCLEOTIDE SEQUENCE [LARGE SCALE GENOMIC DNA]</scope>
    <source>
        <strain evidence="2 3">YTM-1</strain>
    </source>
</reference>
<accession>A0A423PK76</accession>
<dbReference type="InParanoid" id="A0A423PK76"/>
<dbReference type="Proteomes" id="UP000285310">
    <property type="component" value="Unassembled WGS sequence"/>
</dbReference>
<dbReference type="OrthoDB" id="9799330at2"/>
<proteinExistence type="predicted"/>
<dbReference type="InterPro" id="IPR027417">
    <property type="entry name" value="P-loop_NTPase"/>
</dbReference>
<sequence length="243" mass="26189">MQTWAIYSLKGGVGKTATAVNLAHEAAAAGEHVLLWDLDPQGAAGWYLGIDSATGLSAKKIVAGKAALGRHVVATAHERLSVLPGDRSYRQWDALIHEAKSPRKVLEAVIEPFSETYSLMILDCPPGIGPLATAILRAANRVVVPVVPTPLSLRALDEVIEHVADKKVGKTRLRPFFSMADRRRKLHRELLAAPPATMQPDIGVAVDYASIIERMGEHRAPVACFAPRSRAAAQYHALYSALA</sequence>
<dbReference type="InterPro" id="IPR050678">
    <property type="entry name" value="DNA_Partitioning_ATPase"/>
</dbReference>
<protein>
    <submittedName>
        <fullName evidence="2">Chromosome partitioning protein ParA</fullName>
    </submittedName>
</protein>
<dbReference type="SUPFAM" id="SSF52540">
    <property type="entry name" value="P-loop containing nucleoside triphosphate hydrolases"/>
    <property type="match status" value="1"/>
</dbReference>
<evidence type="ECO:0000313" key="3">
    <source>
        <dbReference type="Proteomes" id="UP000285310"/>
    </source>
</evidence>
<name>A0A423PK76_9GAMM</name>
<gene>
    <name evidence="2" type="ORF">SAJA_11915</name>
</gene>
<evidence type="ECO:0000313" key="2">
    <source>
        <dbReference type="EMBL" id="ROO25997.1"/>
    </source>
</evidence>
<organism evidence="2 3">
    <name type="scientific">Salinisphaera japonica YTM-1</name>
    <dbReference type="NCBI Taxonomy" id="1209778"/>
    <lineage>
        <taxon>Bacteria</taxon>
        <taxon>Pseudomonadati</taxon>
        <taxon>Pseudomonadota</taxon>
        <taxon>Gammaproteobacteria</taxon>
        <taxon>Salinisphaerales</taxon>
        <taxon>Salinisphaeraceae</taxon>
        <taxon>Salinisphaera</taxon>
    </lineage>
</organism>
<dbReference type="EMBL" id="AYKG01000040">
    <property type="protein sequence ID" value="ROO25997.1"/>
    <property type="molecule type" value="Genomic_DNA"/>
</dbReference>
<dbReference type="Pfam" id="PF13614">
    <property type="entry name" value="AAA_31"/>
    <property type="match status" value="1"/>
</dbReference>
<dbReference type="Gene3D" id="3.40.50.300">
    <property type="entry name" value="P-loop containing nucleotide triphosphate hydrolases"/>
    <property type="match status" value="1"/>
</dbReference>
<dbReference type="InterPro" id="IPR025669">
    <property type="entry name" value="AAA_dom"/>
</dbReference>